<gene>
    <name evidence="2" type="ORF">JAAARDRAFT_557124</name>
</gene>
<organism evidence="2 3">
    <name type="scientific">Jaapia argillacea MUCL 33604</name>
    <dbReference type="NCBI Taxonomy" id="933084"/>
    <lineage>
        <taxon>Eukaryota</taxon>
        <taxon>Fungi</taxon>
        <taxon>Dikarya</taxon>
        <taxon>Basidiomycota</taxon>
        <taxon>Agaricomycotina</taxon>
        <taxon>Agaricomycetes</taxon>
        <taxon>Agaricomycetidae</taxon>
        <taxon>Jaapiales</taxon>
        <taxon>Jaapiaceae</taxon>
        <taxon>Jaapia</taxon>
    </lineage>
</organism>
<evidence type="ECO:0000256" key="1">
    <source>
        <dbReference type="SAM" id="MobiDB-lite"/>
    </source>
</evidence>
<feature type="compositionally biased region" description="Low complexity" evidence="1">
    <location>
        <begin position="199"/>
        <end position="211"/>
    </location>
</feature>
<dbReference type="Proteomes" id="UP000027265">
    <property type="component" value="Unassembled WGS sequence"/>
</dbReference>
<keyword evidence="3" id="KW-1185">Reference proteome</keyword>
<name>A0A067Q0Q2_9AGAM</name>
<dbReference type="InParanoid" id="A0A067Q0Q2"/>
<dbReference type="HOGENOM" id="CLU_113386_0_0_1"/>
<accession>A0A067Q0Q2</accession>
<evidence type="ECO:0000313" key="3">
    <source>
        <dbReference type="Proteomes" id="UP000027265"/>
    </source>
</evidence>
<dbReference type="OrthoDB" id="3242721at2759"/>
<reference evidence="3" key="1">
    <citation type="journal article" date="2014" name="Proc. Natl. Acad. Sci. U.S.A.">
        <title>Extensive sampling of basidiomycete genomes demonstrates inadequacy of the white-rot/brown-rot paradigm for wood decay fungi.</title>
        <authorList>
            <person name="Riley R."/>
            <person name="Salamov A.A."/>
            <person name="Brown D.W."/>
            <person name="Nagy L.G."/>
            <person name="Floudas D."/>
            <person name="Held B.W."/>
            <person name="Levasseur A."/>
            <person name="Lombard V."/>
            <person name="Morin E."/>
            <person name="Otillar R."/>
            <person name="Lindquist E.A."/>
            <person name="Sun H."/>
            <person name="LaButti K.M."/>
            <person name="Schmutz J."/>
            <person name="Jabbour D."/>
            <person name="Luo H."/>
            <person name="Baker S.E."/>
            <person name="Pisabarro A.G."/>
            <person name="Walton J.D."/>
            <person name="Blanchette R.A."/>
            <person name="Henrissat B."/>
            <person name="Martin F."/>
            <person name="Cullen D."/>
            <person name="Hibbett D.S."/>
            <person name="Grigoriev I.V."/>
        </authorList>
    </citation>
    <scope>NUCLEOTIDE SEQUENCE [LARGE SCALE GENOMIC DNA]</scope>
    <source>
        <strain evidence="3">MUCL 33604</strain>
    </source>
</reference>
<feature type="region of interest" description="Disordered" evidence="1">
    <location>
        <begin position="153"/>
        <end position="226"/>
    </location>
</feature>
<sequence>MNFNSNDNLILAAPRPVRLPTFNRPVARYVSAPPESDESGEKIMSENKIDLFLDSAASEPISPRTTSRLSSEALEEFLSILRPSSLFTPSSPIFRARNHSTTISLPSLPFQRSPRAFHEISNSPSPVALGDEERSILSGLKSSQLLLSDKENAVKETDGDGPPPRRLGGILSSPVSRWHTRNPFQRQPSYEPPLGLIRSASTSSARAVSPAMIPLPSPTPEELALP</sequence>
<evidence type="ECO:0000313" key="2">
    <source>
        <dbReference type="EMBL" id="KDQ60658.1"/>
    </source>
</evidence>
<dbReference type="AlphaFoldDB" id="A0A067Q0Q2"/>
<dbReference type="EMBL" id="KL197713">
    <property type="protein sequence ID" value="KDQ60658.1"/>
    <property type="molecule type" value="Genomic_DNA"/>
</dbReference>
<proteinExistence type="predicted"/>
<protein>
    <submittedName>
        <fullName evidence="2">Uncharacterized protein</fullName>
    </submittedName>
</protein>